<dbReference type="PROSITE" id="PS51257">
    <property type="entry name" value="PROKAR_LIPOPROTEIN"/>
    <property type="match status" value="1"/>
</dbReference>
<dbReference type="Gene3D" id="3.40.190.10">
    <property type="entry name" value="Periplasmic binding protein-like II"/>
    <property type="match status" value="2"/>
</dbReference>
<evidence type="ECO:0000313" key="6">
    <source>
        <dbReference type="Proteomes" id="UP000256913"/>
    </source>
</evidence>
<sequence length="423" mass="46337">MKRLSSRHRRLAIAALAVVSLGLTACGGGGDDKSASNATEVKLYNDKGAWKTYFEGVGKLSKEQIGLGVTPVGYTDEPTYEAFIKASFRTNNKPDLFTWSTGGRLKEIVDSGQVADTSSLWSDAIASGDVSKELEPYYTIDGKQYCVPANVSYWVMFYNKKVFTDAGVQPPTSWADLMSTADKLKAKGVTPFYQTSVLFSFVWFQQLLIGTDPQLYNDLATGKAKFTDPKVVAVMQQWKAMEDKGYFSDPGSKDQPEVMLKSGKVAMGLFGTWFNTNMTTQGMKPDSDYGTFVVPNVTPSLPNTTVAFESGPLCTLTKAPNPDASNKFLKWWMGADAQDQWANSRGDVSANPKVQIKDPGLNQLNKEAGEGKYTLANRYFEAVPPAVLTASLDGFGAFMVDPGSYQKQLDTIQKASDDYWKSN</sequence>
<keyword evidence="6" id="KW-1185">Reference proteome</keyword>
<comment type="caution">
    <text evidence="5">The sequence shown here is derived from an EMBL/GenBank/DDBJ whole genome shotgun (WGS) entry which is preliminary data.</text>
</comment>
<feature type="signal peptide" evidence="4">
    <location>
        <begin position="1"/>
        <end position="25"/>
    </location>
</feature>
<dbReference type="InterPro" id="IPR006061">
    <property type="entry name" value="SBP_1_CS"/>
</dbReference>
<dbReference type="GO" id="GO:0055085">
    <property type="term" value="P:transmembrane transport"/>
    <property type="evidence" value="ECO:0007669"/>
    <property type="project" value="InterPro"/>
</dbReference>
<gene>
    <name evidence="5" type="ORF">DFJ67_0647</name>
</gene>
<dbReference type="PANTHER" id="PTHR43649">
    <property type="entry name" value="ARABINOSE-BINDING PROTEIN-RELATED"/>
    <property type="match status" value="1"/>
</dbReference>
<organism evidence="5 6">
    <name type="scientific">Asanoa ferruginea</name>
    <dbReference type="NCBI Taxonomy" id="53367"/>
    <lineage>
        <taxon>Bacteria</taxon>
        <taxon>Bacillati</taxon>
        <taxon>Actinomycetota</taxon>
        <taxon>Actinomycetes</taxon>
        <taxon>Micromonosporales</taxon>
        <taxon>Micromonosporaceae</taxon>
        <taxon>Asanoa</taxon>
    </lineage>
</organism>
<evidence type="ECO:0000256" key="3">
    <source>
        <dbReference type="ARBA" id="ARBA00022729"/>
    </source>
</evidence>
<feature type="chain" id="PRO_5038413983" evidence="4">
    <location>
        <begin position="26"/>
        <end position="423"/>
    </location>
</feature>
<name>A0A3D9ZBA2_9ACTN</name>
<accession>A0A3D9ZBA2</accession>
<evidence type="ECO:0000256" key="1">
    <source>
        <dbReference type="ARBA" id="ARBA00008520"/>
    </source>
</evidence>
<evidence type="ECO:0000313" key="5">
    <source>
        <dbReference type="EMBL" id="REF94706.1"/>
    </source>
</evidence>
<evidence type="ECO:0000256" key="2">
    <source>
        <dbReference type="ARBA" id="ARBA00022448"/>
    </source>
</evidence>
<dbReference type="SUPFAM" id="SSF53850">
    <property type="entry name" value="Periplasmic binding protein-like II"/>
    <property type="match status" value="1"/>
</dbReference>
<dbReference type="PANTHER" id="PTHR43649:SF14">
    <property type="entry name" value="BLR3389 PROTEIN"/>
    <property type="match status" value="1"/>
</dbReference>
<dbReference type="AlphaFoldDB" id="A0A3D9ZBA2"/>
<keyword evidence="2" id="KW-0813">Transport</keyword>
<dbReference type="EMBL" id="QUMQ01000001">
    <property type="protein sequence ID" value="REF94706.1"/>
    <property type="molecule type" value="Genomic_DNA"/>
</dbReference>
<dbReference type="RefSeq" id="WP_116066479.1">
    <property type="nucleotide sequence ID" value="NZ_BONB01000001.1"/>
</dbReference>
<proteinExistence type="inferred from homology"/>
<comment type="similarity">
    <text evidence="1">Belongs to the bacterial solute-binding protein 1 family.</text>
</comment>
<dbReference type="OrthoDB" id="8317736at2"/>
<keyword evidence="3 4" id="KW-0732">Signal</keyword>
<dbReference type="Pfam" id="PF13416">
    <property type="entry name" value="SBP_bac_8"/>
    <property type="match status" value="1"/>
</dbReference>
<dbReference type="PROSITE" id="PS01037">
    <property type="entry name" value="SBP_BACTERIAL_1"/>
    <property type="match status" value="1"/>
</dbReference>
<dbReference type="Proteomes" id="UP000256913">
    <property type="component" value="Unassembled WGS sequence"/>
</dbReference>
<protein>
    <submittedName>
        <fullName evidence="5">Carbohydrate ABC transporter substrate-binding protein (CUT1 family)</fullName>
    </submittedName>
</protein>
<evidence type="ECO:0000256" key="4">
    <source>
        <dbReference type="SAM" id="SignalP"/>
    </source>
</evidence>
<reference evidence="5 6" key="1">
    <citation type="submission" date="2018-08" db="EMBL/GenBank/DDBJ databases">
        <title>Sequencing the genomes of 1000 actinobacteria strains.</title>
        <authorList>
            <person name="Klenk H.-P."/>
        </authorList>
    </citation>
    <scope>NUCLEOTIDE SEQUENCE [LARGE SCALE GENOMIC DNA]</scope>
    <source>
        <strain evidence="5 6">DSM 44099</strain>
    </source>
</reference>
<dbReference type="InterPro" id="IPR050490">
    <property type="entry name" value="Bact_solute-bd_prot1"/>
</dbReference>
<dbReference type="InterPro" id="IPR006059">
    <property type="entry name" value="SBP"/>
</dbReference>